<dbReference type="InterPro" id="IPR029063">
    <property type="entry name" value="SAM-dependent_MTases_sf"/>
</dbReference>
<dbReference type="EMBL" id="JBEPLM010000003">
    <property type="protein sequence ID" value="MET3592708.1"/>
    <property type="molecule type" value="Genomic_DNA"/>
</dbReference>
<comment type="caution">
    <text evidence="1">The sequence shown here is derived from an EMBL/GenBank/DDBJ whole genome shotgun (WGS) entry which is preliminary data.</text>
</comment>
<reference evidence="1 2" key="1">
    <citation type="submission" date="2024-06" db="EMBL/GenBank/DDBJ databases">
        <title>Genomic Encyclopedia of Type Strains, Phase IV (KMG-IV): sequencing the most valuable type-strain genomes for metagenomic binning, comparative biology and taxonomic classification.</title>
        <authorList>
            <person name="Goeker M."/>
        </authorList>
    </citation>
    <scope>NUCLEOTIDE SEQUENCE [LARGE SCALE GENOMIC DNA]</scope>
    <source>
        <strain evidence="1 2">DSM 29846</strain>
    </source>
</reference>
<protein>
    <recommendedName>
        <fullName evidence="3">Methyltransferase type 11 domain-containing protein</fullName>
    </recommendedName>
</protein>
<keyword evidence="2" id="KW-1185">Reference proteome</keyword>
<name>A0ABV2HQ34_9HYPH</name>
<evidence type="ECO:0008006" key="3">
    <source>
        <dbReference type="Google" id="ProtNLM"/>
    </source>
</evidence>
<dbReference type="Gene3D" id="3.40.50.150">
    <property type="entry name" value="Vaccinia Virus protein VP39"/>
    <property type="match status" value="1"/>
</dbReference>
<proteinExistence type="predicted"/>
<sequence length="87" mass="9172">MARTGSAAEIALGHLDFRHAAIEDFVLSSGDALFDVAFAMRVGALDGRHPEAGLAALMRVKAALKPGGRLFIDAGDPLKEIDLDRLA</sequence>
<accession>A0ABV2HQ34</accession>
<organism evidence="1 2">
    <name type="scientific">Mesorhizobium shonense</name>
    <dbReference type="NCBI Taxonomy" id="1209948"/>
    <lineage>
        <taxon>Bacteria</taxon>
        <taxon>Pseudomonadati</taxon>
        <taxon>Pseudomonadota</taxon>
        <taxon>Alphaproteobacteria</taxon>
        <taxon>Hyphomicrobiales</taxon>
        <taxon>Phyllobacteriaceae</taxon>
        <taxon>Mesorhizobium</taxon>
    </lineage>
</organism>
<evidence type="ECO:0000313" key="1">
    <source>
        <dbReference type="EMBL" id="MET3592708.1"/>
    </source>
</evidence>
<dbReference type="Proteomes" id="UP001549036">
    <property type="component" value="Unassembled WGS sequence"/>
</dbReference>
<gene>
    <name evidence="1" type="ORF">ABID26_002096</name>
</gene>
<dbReference type="SUPFAM" id="SSF53335">
    <property type="entry name" value="S-adenosyl-L-methionine-dependent methyltransferases"/>
    <property type="match status" value="1"/>
</dbReference>
<evidence type="ECO:0000313" key="2">
    <source>
        <dbReference type="Proteomes" id="UP001549036"/>
    </source>
</evidence>